<dbReference type="AlphaFoldDB" id="A0A1S4CAP5"/>
<protein>
    <submittedName>
        <fullName evidence="13 14">Protein SPA1-RELATED 4 isoform X1</fullName>
    </submittedName>
</protein>
<feature type="compositionally biased region" description="Polar residues" evidence="10">
    <location>
        <begin position="29"/>
        <end position="40"/>
    </location>
</feature>
<keyword evidence="5" id="KW-0833">Ubl conjugation pathway</keyword>
<keyword evidence="3" id="KW-0808">Transferase</keyword>
<sequence length="881" mass="98200">MEGSSESGWEGSDSPRGLNSSALVDRNPRFQTSSIRSSGDVSHDTGFVPGRKGRGRIESPHVNRLKAQGGVTEDRLAVDLGDRRIDCSDVSLRQWLDNPERAVDALECLHIFSQIVEIVNLAHSQGIVVHNARPSCFVISSSKRIAFIESASCSDSGSDSSEEDGLNSQTIELKDSSSVLPHELDKLGRQSSQLEKICTKASVKVSESCCLQSSSGHVVQTSKKRQEEEKKHTFPMKQILLLETNWYNSPEEIAGAPSSCASDIYRLGVLLFELFCTFSSPEEKSATMHSLKHRVLPPQLLLKWPKEASFCLWLLHPEPRSRPKMGELLESEFLTAPRDEFEEREAAIELREKIEEQELLLEFLLLIQQRKQEAKHNLHEIVSFLASDIEEVSKMQKTLRVKGGSNQEPVKDLDSGKINITENDDAGSSGSRKRYRPGLSIRTTVELDDNPDESQKSEKHVEDKGGTLAKNSRLMNNFRKLEAAYFMTRRRVIKTTGKPLSRHSQVSTDCRTSVVAPERISVSNLSSKEGCNEDRQSGSISSFLEGLCKYLSYSKLKVKADLKQGDLLNSSNLVCALSFDRDGEFFATAGVNKKIKVFEYNSIVNEDRDIRYPVVEMASRSKLSSICWNGYIKSQIASSNFEGVVQVWDVTRNQLFMEMREHERRVWSVDFSVADPTMLASGSDDGSVKLWNINQGVSIGTIKTKANVCCVQFPFDSGRSLAFGSADHKIYYYDLRNSKMPLCTLIGHNKTVSYVKFIDSTTLVSASTDNTLKLWDLSICSSRILDSPLQSFTGHMNVKNFVGLSVSDGYIATGSETNEVFVYHKAFPMPALSFKFNSMDPLSGDEVDDQAQFISSVCWRGQSSTLVAANSMGNIKLLEMV</sequence>
<dbReference type="PROSITE" id="PS50011">
    <property type="entry name" value="PROTEIN_KINASE_DOM"/>
    <property type="match status" value="1"/>
</dbReference>
<dbReference type="OrthoDB" id="273771at2759"/>
<keyword evidence="2 9" id="KW-0853">WD repeat</keyword>
<dbReference type="GO" id="GO:0005524">
    <property type="term" value="F:ATP binding"/>
    <property type="evidence" value="ECO:0007669"/>
    <property type="project" value="InterPro"/>
</dbReference>
<accession>A0A1S4CAP5</accession>
<dbReference type="Proteomes" id="UP000790787">
    <property type="component" value="Chromosome 10"/>
</dbReference>
<dbReference type="GO" id="GO:0004672">
    <property type="term" value="F:protein kinase activity"/>
    <property type="evidence" value="ECO:0007669"/>
    <property type="project" value="InterPro"/>
</dbReference>
<keyword evidence="7" id="KW-0539">Nucleus</keyword>
<dbReference type="Gene3D" id="2.130.10.10">
    <property type="entry name" value="YVTN repeat-like/Quinoprotein amine dehydrogenase"/>
    <property type="match status" value="1"/>
</dbReference>
<dbReference type="GO" id="GO:0009640">
    <property type="term" value="P:photomorphogenesis"/>
    <property type="evidence" value="ECO:0007669"/>
    <property type="project" value="InterPro"/>
</dbReference>
<feature type="compositionally biased region" description="Polar residues" evidence="10">
    <location>
        <begin position="418"/>
        <end position="430"/>
    </location>
</feature>
<dbReference type="InterPro" id="IPR000719">
    <property type="entry name" value="Prot_kinase_dom"/>
</dbReference>
<dbReference type="STRING" id="4097.A0A1S4CAP5"/>
<dbReference type="RefSeq" id="XP_016498190.1">
    <property type="nucleotide sequence ID" value="XM_016642704.1"/>
</dbReference>
<dbReference type="InterPro" id="IPR036322">
    <property type="entry name" value="WD40_repeat_dom_sf"/>
</dbReference>
<evidence type="ECO:0000256" key="5">
    <source>
        <dbReference type="ARBA" id="ARBA00022786"/>
    </source>
</evidence>
<dbReference type="PANTHER" id="PTHR44218">
    <property type="entry name" value="PROTEIN SPA1-RELATED 2"/>
    <property type="match status" value="1"/>
</dbReference>
<evidence type="ECO:0000256" key="8">
    <source>
        <dbReference type="ARBA" id="ARBA00084091"/>
    </source>
</evidence>
<name>A0A1S4CAP5_TOBAC</name>
<dbReference type="GO" id="GO:0009585">
    <property type="term" value="P:red, far-red light phototransduction"/>
    <property type="evidence" value="ECO:0007669"/>
    <property type="project" value="UniProtKB-KW"/>
</dbReference>
<feature type="compositionally biased region" description="Low complexity" evidence="10">
    <location>
        <begin position="1"/>
        <end position="14"/>
    </location>
</feature>
<evidence type="ECO:0000256" key="10">
    <source>
        <dbReference type="SAM" id="MobiDB-lite"/>
    </source>
</evidence>
<evidence type="ECO:0000256" key="6">
    <source>
        <dbReference type="ARBA" id="ARBA00023054"/>
    </source>
</evidence>
<dbReference type="PROSITE" id="PS50294">
    <property type="entry name" value="WD_REPEATS_REGION"/>
    <property type="match status" value="2"/>
</dbReference>
<dbReference type="SMR" id="A0A1S4CAP5"/>
<keyword evidence="12" id="KW-1185">Reference proteome</keyword>
<keyword evidence="4" id="KW-0677">Repeat</keyword>
<dbReference type="InterPro" id="IPR001680">
    <property type="entry name" value="WD40_rpt"/>
</dbReference>
<dbReference type="GeneID" id="107816957"/>
<evidence type="ECO:0000313" key="13">
    <source>
        <dbReference type="RefSeq" id="XP_016498189.1"/>
    </source>
</evidence>
<dbReference type="PANTHER" id="PTHR44218:SF1">
    <property type="entry name" value="PROTEIN SPA1-RELATED 3"/>
    <property type="match status" value="1"/>
</dbReference>
<feature type="domain" description="Protein kinase" evidence="11">
    <location>
        <begin position="1"/>
        <end position="334"/>
    </location>
</feature>
<dbReference type="Pfam" id="PF00400">
    <property type="entry name" value="WD40"/>
    <property type="match status" value="3"/>
</dbReference>
<evidence type="ECO:0000256" key="3">
    <source>
        <dbReference type="ARBA" id="ARBA00022679"/>
    </source>
</evidence>
<feature type="repeat" description="WD" evidence="9">
    <location>
        <begin position="659"/>
        <end position="701"/>
    </location>
</feature>
<evidence type="ECO:0000256" key="2">
    <source>
        <dbReference type="ARBA" id="ARBA00022574"/>
    </source>
</evidence>
<dbReference type="InterPro" id="IPR020472">
    <property type="entry name" value="WD40_PAC1"/>
</dbReference>
<dbReference type="GO" id="GO:0005634">
    <property type="term" value="C:nucleus"/>
    <property type="evidence" value="ECO:0007669"/>
    <property type="project" value="UniProtKB-SubCell"/>
</dbReference>
<dbReference type="InterPro" id="IPR015943">
    <property type="entry name" value="WD40/YVTN_repeat-like_dom_sf"/>
</dbReference>
<evidence type="ECO:0000313" key="16">
    <source>
        <dbReference type="RefSeq" id="XP_016498192.1"/>
    </source>
</evidence>
<dbReference type="Gene3D" id="1.10.510.10">
    <property type="entry name" value="Transferase(Phosphotransferase) domain 1"/>
    <property type="match status" value="1"/>
</dbReference>
<dbReference type="PRINTS" id="PR00320">
    <property type="entry name" value="GPROTEINBRPT"/>
</dbReference>
<dbReference type="PROSITE" id="PS50082">
    <property type="entry name" value="WD_REPEATS_2"/>
    <property type="match status" value="2"/>
</dbReference>
<dbReference type="KEGG" id="nta:107816957"/>
<dbReference type="SUPFAM" id="SSF56112">
    <property type="entry name" value="Protein kinase-like (PK-like)"/>
    <property type="match status" value="1"/>
</dbReference>
<evidence type="ECO:0000256" key="7">
    <source>
        <dbReference type="ARBA" id="ARBA00023242"/>
    </source>
</evidence>
<reference key="1">
    <citation type="journal article" date="2014" name="Nat. Commun.">
        <title>The tobacco genome sequence and its comparison with those of tomato and potato.</title>
        <authorList>
            <person name="Sierro N."/>
            <person name="Battey J.N."/>
            <person name="Ouadi S."/>
            <person name="Bakaher N."/>
            <person name="Bovet L."/>
            <person name="Willig A."/>
            <person name="Goepfert S."/>
            <person name="Peitsch M.C."/>
            <person name="Ivanov N.V."/>
        </authorList>
    </citation>
    <scope>NUCLEOTIDE SEQUENCE [LARGE SCALE GENOMIC DNA]</scope>
    <source>
        <strain>cv. TN90</strain>
    </source>
</reference>
<dbReference type="InterPro" id="IPR011009">
    <property type="entry name" value="Kinase-like_dom_sf"/>
</dbReference>
<dbReference type="SMART" id="SM00320">
    <property type="entry name" value="WD40"/>
    <property type="match status" value="6"/>
</dbReference>
<dbReference type="GO" id="GO:0042802">
    <property type="term" value="F:identical protein binding"/>
    <property type="evidence" value="ECO:0007669"/>
    <property type="project" value="UniProtKB-ARBA"/>
</dbReference>
<feature type="compositionally biased region" description="Basic and acidic residues" evidence="10">
    <location>
        <begin position="453"/>
        <end position="465"/>
    </location>
</feature>
<dbReference type="SUPFAM" id="SSF50978">
    <property type="entry name" value="WD40 repeat-like"/>
    <property type="match status" value="1"/>
</dbReference>
<feature type="region of interest" description="Disordered" evidence="10">
    <location>
        <begin position="400"/>
        <end position="468"/>
    </location>
</feature>
<evidence type="ECO:0000256" key="1">
    <source>
        <dbReference type="ARBA" id="ARBA00004123"/>
    </source>
</evidence>
<dbReference type="PaxDb" id="4097-A0A1S4CAP5"/>
<evidence type="ECO:0000256" key="4">
    <source>
        <dbReference type="ARBA" id="ARBA00022737"/>
    </source>
</evidence>
<dbReference type="RefSeq" id="XP_016498192.1">
    <property type="nucleotide sequence ID" value="XM_016642706.1"/>
</dbReference>
<dbReference type="OMA" id="KQDSAYR"/>
<evidence type="ECO:0000313" key="15">
    <source>
        <dbReference type="RefSeq" id="XP_016498191.1"/>
    </source>
</evidence>
<keyword evidence="8" id="KW-0607">Phytochrome signaling pathway</keyword>
<feature type="region of interest" description="Disordered" evidence="10">
    <location>
        <begin position="1"/>
        <end position="60"/>
    </location>
</feature>
<proteinExistence type="predicted"/>
<dbReference type="InterPro" id="IPR019775">
    <property type="entry name" value="WD40_repeat_CS"/>
</dbReference>
<evidence type="ECO:0000313" key="14">
    <source>
        <dbReference type="RefSeq" id="XP_016498190.1"/>
    </source>
</evidence>
<dbReference type="RefSeq" id="XP_016498191.1">
    <property type="nucleotide sequence ID" value="XM_016642705.1"/>
</dbReference>
<dbReference type="PROSITE" id="PS00678">
    <property type="entry name" value="WD_REPEATS_1"/>
    <property type="match status" value="2"/>
</dbReference>
<evidence type="ECO:0000259" key="11">
    <source>
        <dbReference type="PROSITE" id="PS50011"/>
    </source>
</evidence>
<dbReference type="InterPro" id="IPR044630">
    <property type="entry name" value="SPA1/2/3/4"/>
</dbReference>
<dbReference type="RefSeq" id="XP_016498189.1">
    <property type="nucleotide sequence ID" value="XM_016642703.1"/>
</dbReference>
<evidence type="ECO:0000256" key="9">
    <source>
        <dbReference type="PROSITE-ProRule" id="PRU00221"/>
    </source>
</evidence>
<comment type="subcellular location">
    <subcellularLocation>
        <location evidence="1">Nucleus</location>
    </subcellularLocation>
</comment>
<organism evidence="15">
    <name type="scientific">Nicotiana tabacum</name>
    <name type="common">Common tobacco</name>
    <dbReference type="NCBI Taxonomy" id="4097"/>
    <lineage>
        <taxon>Eukaryota</taxon>
        <taxon>Viridiplantae</taxon>
        <taxon>Streptophyta</taxon>
        <taxon>Embryophyta</taxon>
        <taxon>Tracheophyta</taxon>
        <taxon>Spermatophyta</taxon>
        <taxon>Magnoliopsida</taxon>
        <taxon>eudicotyledons</taxon>
        <taxon>Gunneridae</taxon>
        <taxon>Pentapetalae</taxon>
        <taxon>asterids</taxon>
        <taxon>lamiids</taxon>
        <taxon>Solanales</taxon>
        <taxon>Solanaceae</taxon>
        <taxon>Nicotianoideae</taxon>
        <taxon>Nicotianeae</taxon>
        <taxon>Nicotiana</taxon>
    </lineage>
</organism>
<keyword evidence="6" id="KW-0175">Coiled coil</keyword>
<reference evidence="13 14" key="2">
    <citation type="submission" date="2025-04" db="UniProtKB">
        <authorList>
            <consortium name="RefSeq"/>
        </authorList>
    </citation>
    <scope>IDENTIFICATION</scope>
</reference>
<gene>
    <name evidence="13 14 15 16" type="primary">LOC107816957</name>
</gene>
<dbReference type="FunFam" id="2.130.10.10:FF:000090">
    <property type="entry name" value="E3 ubiquitin-protein ligase RFWD2 isoform X1"/>
    <property type="match status" value="1"/>
</dbReference>
<feature type="repeat" description="WD" evidence="9">
    <location>
        <begin position="745"/>
        <end position="778"/>
    </location>
</feature>
<evidence type="ECO:0000313" key="12">
    <source>
        <dbReference type="Proteomes" id="UP000790787"/>
    </source>
</evidence>